<evidence type="ECO:0000313" key="2">
    <source>
        <dbReference type="EMBL" id="EST20269.1"/>
    </source>
</evidence>
<gene>
    <name evidence="2" type="ORF">M878_39980</name>
</gene>
<evidence type="ECO:0000259" key="1">
    <source>
        <dbReference type="Pfam" id="PF03466"/>
    </source>
</evidence>
<sequence length="87" mass="9268">MVVRGRLPDIACEPDAHEGLLTLVALGCGTGLVPRLVLGSSAVRDRLTVLPADPAPERFAIGWCVRRADLRRPPAARLWSLTAQASA</sequence>
<dbReference type="AlphaFoldDB" id="V6JTR6"/>
<accession>V6JTR6</accession>
<organism evidence="2 3">
    <name type="scientific">Streptomyces roseochromogenus subsp. oscitans DS 12.976</name>
    <dbReference type="NCBI Taxonomy" id="1352936"/>
    <lineage>
        <taxon>Bacteria</taxon>
        <taxon>Bacillati</taxon>
        <taxon>Actinomycetota</taxon>
        <taxon>Actinomycetes</taxon>
        <taxon>Kitasatosporales</taxon>
        <taxon>Streptomycetaceae</taxon>
        <taxon>Streptomyces</taxon>
    </lineage>
</organism>
<dbReference type="EMBL" id="AWQX01000356">
    <property type="protein sequence ID" value="EST20269.1"/>
    <property type="molecule type" value="Genomic_DNA"/>
</dbReference>
<name>V6JTR6_STRRC</name>
<dbReference type="Proteomes" id="UP000017984">
    <property type="component" value="Chromosome"/>
</dbReference>
<feature type="domain" description="LysR substrate-binding" evidence="1">
    <location>
        <begin position="5"/>
        <end position="84"/>
    </location>
</feature>
<dbReference type="Pfam" id="PF03466">
    <property type="entry name" value="LysR_substrate"/>
    <property type="match status" value="1"/>
</dbReference>
<dbReference type="HOGENOM" id="CLU_2482044_0_0_11"/>
<dbReference type="PATRIC" id="fig|1352936.5.peg.8278"/>
<dbReference type="Gene3D" id="3.40.190.10">
    <property type="entry name" value="Periplasmic binding protein-like II"/>
    <property type="match status" value="2"/>
</dbReference>
<evidence type="ECO:0000313" key="3">
    <source>
        <dbReference type="Proteomes" id="UP000017984"/>
    </source>
</evidence>
<proteinExistence type="predicted"/>
<comment type="caution">
    <text evidence="2">The sequence shown here is derived from an EMBL/GenBank/DDBJ whole genome shotgun (WGS) entry which is preliminary data.</text>
</comment>
<dbReference type="STRING" id="1352936.M878_39980"/>
<dbReference type="InterPro" id="IPR005119">
    <property type="entry name" value="LysR_subst-bd"/>
</dbReference>
<protein>
    <recommendedName>
        <fullName evidence="1">LysR substrate-binding domain-containing protein</fullName>
    </recommendedName>
</protein>
<dbReference type="SUPFAM" id="SSF53850">
    <property type="entry name" value="Periplasmic binding protein-like II"/>
    <property type="match status" value="1"/>
</dbReference>
<reference evidence="2 3" key="1">
    <citation type="journal article" date="2014" name="Genome Announc.">
        <title>Draft Genome Sequence of Streptomyces roseochromogenes subsp. oscitans DS 12.976, Producer of the Aminocoumarin Antibiotic Clorobiocin.</title>
        <authorList>
            <person name="Ruckert C."/>
            <person name="Kalinowski J."/>
            <person name="Heide L."/>
            <person name="Apel A.K."/>
        </authorList>
    </citation>
    <scope>NUCLEOTIDE SEQUENCE [LARGE SCALE GENOMIC DNA]</scope>
    <source>
        <strain evidence="2 3">DS 12.976</strain>
    </source>
</reference>
<keyword evidence="3" id="KW-1185">Reference proteome</keyword>